<keyword evidence="9" id="KW-0175">Coiled coil</keyword>
<dbReference type="GO" id="GO:0020037">
    <property type="term" value="F:heme binding"/>
    <property type="evidence" value="ECO:0007669"/>
    <property type="project" value="InterPro"/>
</dbReference>
<keyword evidence="5" id="KW-0547">Nucleotide-binding</keyword>
<dbReference type="SUPFAM" id="SSF55785">
    <property type="entry name" value="PYP-like sensor domain (PAS domain)"/>
    <property type="match status" value="1"/>
</dbReference>
<feature type="domain" description="Histidine kinase" evidence="10">
    <location>
        <begin position="474"/>
        <end position="687"/>
    </location>
</feature>
<dbReference type="InterPro" id="IPR036890">
    <property type="entry name" value="HATPase_C_sf"/>
</dbReference>
<dbReference type="Pfam" id="PF11563">
    <property type="entry name" value="Protoglobin"/>
    <property type="match status" value="1"/>
</dbReference>
<dbReference type="Gene3D" id="1.10.287.130">
    <property type="match status" value="1"/>
</dbReference>
<dbReference type="eggNOG" id="COG2203">
    <property type="taxonomic scope" value="Bacteria"/>
</dbReference>
<evidence type="ECO:0000256" key="8">
    <source>
        <dbReference type="ARBA" id="ARBA00023012"/>
    </source>
</evidence>
<dbReference type="EMBL" id="CP002546">
    <property type="protein sequence ID" value="ADY60652.1"/>
    <property type="molecule type" value="Genomic_DNA"/>
</dbReference>
<dbReference type="EC" id="2.7.13.3" evidence="2"/>
<dbReference type="InterPro" id="IPR029016">
    <property type="entry name" value="GAF-like_dom_sf"/>
</dbReference>
<evidence type="ECO:0000256" key="7">
    <source>
        <dbReference type="ARBA" id="ARBA00022840"/>
    </source>
</evidence>
<dbReference type="Gene3D" id="3.30.565.10">
    <property type="entry name" value="Histidine kinase-like ATPase, C-terminal domain"/>
    <property type="match status" value="1"/>
</dbReference>
<evidence type="ECO:0000259" key="10">
    <source>
        <dbReference type="PROSITE" id="PS50109"/>
    </source>
</evidence>
<dbReference type="PRINTS" id="PR00344">
    <property type="entry name" value="BCTRLSENSOR"/>
</dbReference>
<dbReference type="Pfam" id="PF00989">
    <property type="entry name" value="PAS"/>
    <property type="match status" value="1"/>
</dbReference>
<dbReference type="CDD" id="cd00075">
    <property type="entry name" value="HATPase"/>
    <property type="match status" value="1"/>
</dbReference>
<dbReference type="InterPro" id="IPR003661">
    <property type="entry name" value="HisK_dim/P_dom"/>
</dbReference>
<dbReference type="CDD" id="cd01068">
    <property type="entry name" value="globin_sensor"/>
    <property type="match status" value="1"/>
</dbReference>
<dbReference type="InterPro" id="IPR003594">
    <property type="entry name" value="HATPase_dom"/>
</dbReference>
<dbReference type="Proteomes" id="UP000006860">
    <property type="component" value="Chromosome"/>
</dbReference>
<dbReference type="KEGG" id="pbs:Plabr_3055"/>
<keyword evidence="3" id="KW-0597">Phosphoprotein</keyword>
<dbReference type="GO" id="GO:0019825">
    <property type="term" value="F:oxygen binding"/>
    <property type="evidence" value="ECO:0007669"/>
    <property type="project" value="InterPro"/>
</dbReference>
<keyword evidence="4" id="KW-0808">Transferase</keyword>
<keyword evidence="8" id="KW-0902">Two-component regulatory system</keyword>
<keyword evidence="7" id="KW-0067">ATP-binding</keyword>
<gene>
    <name evidence="11" type="ordered locus">Plabr_3055</name>
</gene>
<dbReference type="InterPro" id="IPR009050">
    <property type="entry name" value="Globin-like_sf"/>
</dbReference>
<evidence type="ECO:0000313" key="11">
    <source>
        <dbReference type="EMBL" id="ADY60652.1"/>
    </source>
</evidence>
<dbReference type="Gene3D" id="1.10.490.10">
    <property type="entry name" value="Globins"/>
    <property type="match status" value="1"/>
</dbReference>
<dbReference type="InterPro" id="IPR036097">
    <property type="entry name" value="HisK_dim/P_sf"/>
</dbReference>
<reference evidence="12" key="1">
    <citation type="submission" date="2011-02" db="EMBL/GenBank/DDBJ databases">
        <title>The complete genome of Planctomyces brasiliensis DSM 5305.</title>
        <authorList>
            <person name="Lucas S."/>
            <person name="Copeland A."/>
            <person name="Lapidus A."/>
            <person name="Bruce D."/>
            <person name="Goodwin L."/>
            <person name="Pitluck S."/>
            <person name="Kyrpides N."/>
            <person name="Mavromatis K."/>
            <person name="Pagani I."/>
            <person name="Ivanova N."/>
            <person name="Ovchinnikova G."/>
            <person name="Lu M."/>
            <person name="Detter J.C."/>
            <person name="Han C."/>
            <person name="Land M."/>
            <person name="Hauser L."/>
            <person name="Markowitz V."/>
            <person name="Cheng J.-F."/>
            <person name="Hugenholtz P."/>
            <person name="Woyke T."/>
            <person name="Wu D."/>
            <person name="Tindall B."/>
            <person name="Pomrenke H.G."/>
            <person name="Brambilla E."/>
            <person name="Klenk H.-P."/>
            <person name="Eisen J.A."/>
        </authorList>
    </citation>
    <scope>NUCLEOTIDE SEQUENCE [LARGE SCALE GENOMIC DNA]</scope>
    <source>
        <strain evidence="12">ATCC 49424 / DSM 5305 / JCM 21570 / NBRC 103401 / IFAM 1448</strain>
    </source>
</reference>
<dbReference type="Pfam" id="PF13492">
    <property type="entry name" value="GAF_3"/>
    <property type="match status" value="1"/>
</dbReference>
<dbReference type="CDD" id="cd00130">
    <property type="entry name" value="PAS"/>
    <property type="match status" value="1"/>
</dbReference>
<dbReference type="OrthoDB" id="236031at2"/>
<dbReference type="InterPro" id="IPR005467">
    <property type="entry name" value="His_kinase_dom"/>
</dbReference>
<keyword evidence="6 11" id="KW-0418">Kinase</keyword>
<dbReference type="InterPro" id="IPR000014">
    <property type="entry name" value="PAS"/>
</dbReference>
<evidence type="ECO:0000256" key="3">
    <source>
        <dbReference type="ARBA" id="ARBA00022553"/>
    </source>
</evidence>
<dbReference type="GO" id="GO:0000155">
    <property type="term" value="F:phosphorelay sensor kinase activity"/>
    <property type="evidence" value="ECO:0007669"/>
    <property type="project" value="InterPro"/>
</dbReference>
<dbReference type="Gene3D" id="3.30.450.40">
    <property type="match status" value="1"/>
</dbReference>
<dbReference type="GO" id="GO:0006355">
    <property type="term" value="P:regulation of DNA-templated transcription"/>
    <property type="evidence" value="ECO:0007669"/>
    <property type="project" value="InterPro"/>
</dbReference>
<dbReference type="AlphaFoldDB" id="F0SHW9"/>
<dbReference type="RefSeq" id="WP_013629373.1">
    <property type="nucleotide sequence ID" value="NC_015174.1"/>
</dbReference>
<name>F0SHW9_RUBBR</name>
<evidence type="ECO:0000256" key="9">
    <source>
        <dbReference type="SAM" id="Coils"/>
    </source>
</evidence>
<dbReference type="SUPFAM" id="SSF46458">
    <property type="entry name" value="Globin-like"/>
    <property type="match status" value="1"/>
</dbReference>
<dbReference type="PANTHER" id="PTHR43065">
    <property type="entry name" value="SENSOR HISTIDINE KINASE"/>
    <property type="match status" value="1"/>
</dbReference>
<dbReference type="InterPro" id="IPR013767">
    <property type="entry name" value="PAS_fold"/>
</dbReference>
<dbReference type="eggNOG" id="COG4191">
    <property type="taxonomic scope" value="Bacteria"/>
</dbReference>
<evidence type="ECO:0000256" key="2">
    <source>
        <dbReference type="ARBA" id="ARBA00012438"/>
    </source>
</evidence>
<dbReference type="Gene3D" id="3.30.450.20">
    <property type="entry name" value="PAS domain"/>
    <property type="match status" value="1"/>
</dbReference>
<dbReference type="STRING" id="756272.Plabr_3055"/>
<dbReference type="SMART" id="SM00387">
    <property type="entry name" value="HATPase_c"/>
    <property type="match status" value="1"/>
</dbReference>
<dbReference type="InterPro" id="IPR012292">
    <property type="entry name" value="Globin/Proto"/>
</dbReference>
<dbReference type="InterPro" id="IPR035965">
    <property type="entry name" value="PAS-like_dom_sf"/>
</dbReference>
<dbReference type="InterPro" id="IPR003018">
    <property type="entry name" value="GAF"/>
</dbReference>
<protein>
    <recommendedName>
        <fullName evidence="2">histidine kinase</fullName>
        <ecNumber evidence="2">2.7.13.3</ecNumber>
    </recommendedName>
</protein>
<organism evidence="11 12">
    <name type="scientific">Rubinisphaera brasiliensis (strain ATCC 49424 / DSM 5305 / JCM 21570 / IAM 15109 / NBRC 103401 / IFAM 1448)</name>
    <name type="common">Planctomyces brasiliensis</name>
    <dbReference type="NCBI Taxonomy" id="756272"/>
    <lineage>
        <taxon>Bacteria</taxon>
        <taxon>Pseudomonadati</taxon>
        <taxon>Planctomycetota</taxon>
        <taxon>Planctomycetia</taxon>
        <taxon>Planctomycetales</taxon>
        <taxon>Planctomycetaceae</taxon>
        <taxon>Rubinisphaera</taxon>
    </lineage>
</organism>
<dbReference type="InterPro" id="IPR039379">
    <property type="entry name" value="Protoglobin_sensor_dom"/>
</dbReference>
<dbReference type="InterPro" id="IPR004358">
    <property type="entry name" value="Sig_transdc_His_kin-like_C"/>
</dbReference>
<evidence type="ECO:0000256" key="5">
    <source>
        <dbReference type="ARBA" id="ARBA00022741"/>
    </source>
</evidence>
<dbReference type="CDD" id="cd00082">
    <property type="entry name" value="HisKA"/>
    <property type="match status" value="1"/>
</dbReference>
<dbReference type="PROSITE" id="PS50109">
    <property type="entry name" value="HIS_KIN"/>
    <property type="match status" value="1"/>
</dbReference>
<dbReference type="SUPFAM" id="SSF55781">
    <property type="entry name" value="GAF domain-like"/>
    <property type="match status" value="1"/>
</dbReference>
<dbReference type="HOGENOM" id="CLU_026006_0_0_0"/>
<dbReference type="InterPro" id="IPR044398">
    <property type="entry name" value="Globin-sensor_dom"/>
</dbReference>
<dbReference type="Pfam" id="PF00512">
    <property type="entry name" value="HisKA"/>
    <property type="match status" value="1"/>
</dbReference>
<evidence type="ECO:0000256" key="6">
    <source>
        <dbReference type="ARBA" id="ARBA00022777"/>
    </source>
</evidence>
<evidence type="ECO:0000256" key="4">
    <source>
        <dbReference type="ARBA" id="ARBA00022679"/>
    </source>
</evidence>
<keyword evidence="12" id="KW-1185">Reference proteome</keyword>
<accession>F0SHW9</accession>
<dbReference type="SUPFAM" id="SSF55874">
    <property type="entry name" value="ATPase domain of HSP90 chaperone/DNA topoisomerase II/histidine kinase"/>
    <property type="match status" value="1"/>
</dbReference>
<dbReference type="SUPFAM" id="SSF47384">
    <property type="entry name" value="Homodimeric domain of signal transducing histidine kinase"/>
    <property type="match status" value="1"/>
</dbReference>
<dbReference type="GO" id="GO:0005524">
    <property type="term" value="F:ATP binding"/>
    <property type="evidence" value="ECO:0007669"/>
    <property type="project" value="UniProtKB-KW"/>
</dbReference>
<dbReference type="PANTHER" id="PTHR43065:SF10">
    <property type="entry name" value="PEROXIDE STRESS-ACTIVATED HISTIDINE KINASE MAK3"/>
    <property type="match status" value="1"/>
</dbReference>
<dbReference type="NCBIfam" id="TIGR00229">
    <property type="entry name" value="sensory_box"/>
    <property type="match status" value="1"/>
</dbReference>
<proteinExistence type="predicted"/>
<feature type="coiled-coil region" evidence="9">
    <location>
        <begin position="490"/>
        <end position="523"/>
    </location>
</feature>
<sequence length="690" mass="78268">MSLDQDYQRFLDLKSYVGWTDDDNACSDELLTLLSDEIGPILDDFYTEIKKHRAAWRVITGGDAQVTRLKSSLARWLQGTLQADHDQNYVAERRMIGYRHVDIGLDHVYVNAAFSRVRLRLNETLSQQGQLSLERRMELHSSLGKRLDLDLAIMSAAYQAEYQSRQVPVDQARLQQQKLLARLSRAALADADLEQIHFQTVSYLSEALQADLAEFVEWNADQEQFLLLAAKGWPEPVLNNSLKEHDARFWQQVIDHGSGVSVIEDWQMQTEWQGSSTLAESRVVTSVVVAVRDEQQLYGAIGAHFQKARKLLPSDLDYISSLANLLVQAFHRKRIERQKLENASQLRRLVDLLPAGAVYVAGNQLQVNQAVERMTGFSRLELVTRKNWEAIVESRSSVEDEKDQPGEKTLQGVTERHEVEIRRKDGQKRLISQMTFQSSADEVWLLHDVTEQAERHRQELQAERLAAIGQMIAGLTHESRNALQRIQACNEMLELKLEDNEAAMKLLERSQKAQNDLQKLFNEVRNYASPLKLEKEPCELSRILEDAWNQSEVDREGRAAELEFELTPTDIALVVDRFRISQVFRNFFENSLSATSGDAKITVSAEYRDSAEHDRREVLVTVRDNGPGLTTEVAEKIFEPFFTTKTKGSGLGMAIAARIIASHHGTIEAVSHPGAGAEFLVRLPAEQATD</sequence>
<comment type="catalytic activity">
    <reaction evidence="1">
        <text>ATP + protein L-histidine = ADP + protein N-phospho-L-histidine.</text>
        <dbReference type="EC" id="2.7.13.3"/>
    </reaction>
</comment>
<dbReference type="Pfam" id="PF02518">
    <property type="entry name" value="HATPase_c"/>
    <property type="match status" value="1"/>
</dbReference>
<dbReference type="SMART" id="SM00388">
    <property type="entry name" value="HisKA"/>
    <property type="match status" value="1"/>
</dbReference>
<evidence type="ECO:0000256" key="1">
    <source>
        <dbReference type="ARBA" id="ARBA00000085"/>
    </source>
</evidence>
<evidence type="ECO:0000313" key="12">
    <source>
        <dbReference type="Proteomes" id="UP000006860"/>
    </source>
</evidence>